<name>A0AAV6V3W2_9ARAC</name>
<reference evidence="2 3" key="1">
    <citation type="journal article" date="2022" name="Nat. Ecol. Evol.">
        <title>A masculinizing supergene underlies an exaggerated male reproductive morph in a spider.</title>
        <authorList>
            <person name="Hendrickx F."/>
            <person name="De Corte Z."/>
            <person name="Sonet G."/>
            <person name="Van Belleghem S.M."/>
            <person name="Kostlbacher S."/>
            <person name="Vangestel C."/>
        </authorList>
    </citation>
    <scope>NUCLEOTIDE SEQUENCE [LARGE SCALE GENOMIC DNA]</scope>
    <source>
        <strain evidence="2">W744_W776</strain>
    </source>
</reference>
<proteinExistence type="predicted"/>
<dbReference type="AlphaFoldDB" id="A0AAV6V3W2"/>
<sequence>MSSQIARSSIVSDYCSNRLNHLLAAGPSPTTHTRTQGRAHPYTTEPPFVHHAPVVRIIRCGFYFRKPSSPHGNLLRRRICRGTLSATWAASLAGMGH</sequence>
<accession>A0AAV6V3W2</accession>
<comment type="caution">
    <text evidence="2">The sequence shown here is derived from an EMBL/GenBank/DDBJ whole genome shotgun (WGS) entry which is preliminary data.</text>
</comment>
<protein>
    <submittedName>
        <fullName evidence="2">Uncharacterized protein</fullName>
    </submittedName>
</protein>
<organism evidence="2 3">
    <name type="scientific">Oedothorax gibbosus</name>
    <dbReference type="NCBI Taxonomy" id="931172"/>
    <lineage>
        <taxon>Eukaryota</taxon>
        <taxon>Metazoa</taxon>
        <taxon>Ecdysozoa</taxon>
        <taxon>Arthropoda</taxon>
        <taxon>Chelicerata</taxon>
        <taxon>Arachnida</taxon>
        <taxon>Araneae</taxon>
        <taxon>Araneomorphae</taxon>
        <taxon>Entelegynae</taxon>
        <taxon>Araneoidea</taxon>
        <taxon>Linyphiidae</taxon>
        <taxon>Erigoninae</taxon>
        <taxon>Oedothorax</taxon>
    </lineage>
</organism>
<evidence type="ECO:0000256" key="1">
    <source>
        <dbReference type="SAM" id="MobiDB-lite"/>
    </source>
</evidence>
<keyword evidence="3" id="KW-1185">Reference proteome</keyword>
<dbReference type="Proteomes" id="UP000827092">
    <property type="component" value="Unassembled WGS sequence"/>
</dbReference>
<evidence type="ECO:0000313" key="2">
    <source>
        <dbReference type="EMBL" id="KAG8191092.1"/>
    </source>
</evidence>
<evidence type="ECO:0000313" key="3">
    <source>
        <dbReference type="Proteomes" id="UP000827092"/>
    </source>
</evidence>
<dbReference type="EMBL" id="JAFNEN010000167">
    <property type="protein sequence ID" value="KAG8191092.1"/>
    <property type="molecule type" value="Genomic_DNA"/>
</dbReference>
<gene>
    <name evidence="2" type="ORF">JTE90_008404</name>
</gene>
<feature type="region of interest" description="Disordered" evidence="1">
    <location>
        <begin position="25"/>
        <end position="45"/>
    </location>
</feature>